<evidence type="ECO:0000256" key="1">
    <source>
        <dbReference type="SAM" id="MobiDB-lite"/>
    </source>
</evidence>
<organism evidence="2 3">
    <name type="scientific">Sporothrix curviconia</name>
    <dbReference type="NCBI Taxonomy" id="1260050"/>
    <lineage>
        <taxon>Eukaryota</taxon>
        <taxon>Fungi</taxon>
        <taxon>Dikarya</taxon>
        <taxon>Ascomycota</taxon>
        <taxon>Pezizomycotina</taxon>
        <taxon>Sordariomycetes</taxon>
        <taxon>Sordariomycetidae</taxon>
        <taxon>Ophiostomatales</taxon>
        <taxon>Ophiostomataceae</taxon>
        <taxon>Sporothrix</taxon>
    </lineage>
</organism>
<feature type="compositionally biased region" description="Low complexity" evidence="1">
    <location>
        <begin position="514"/>
        <end position="525"/>
    </location>
</feature>
<feature type="region of interest" description="Disordered" evidence="1">
    <location>
        <begin position="315"/>
        <end position="340"/>
    </location>
</feature>
<feature type="region of interest" description="Disordered" evidence="1">
    <location>
        <begin position="252"/>
        <end position="300"/>
    </location>
</feature>
<protein>
    <submittedName>
        <fullName evidence="2">Uncharacterized protein</fullName>
    </submittedName>
</protein>
<feature type="compositionally biased region" description="Polar residues" evidence="1">
    <location>
        <begin position="124"/>
        <end position="137"/>
    </location>
</feature>
<feature type="region of interest" description="Disordered" evidence="1">
    <location>
        <begin position="124"/>
        <end position="145"/>
    </location>
</feature>
<dbReference type="EMBL" id="CAWUHB010000052">
    <property type="protein sequence ID" value="CAK7230106.1"/>
    <property type="molecule type" value="Genomic_DNA"/>
</dbReference>
<comment type="caution">
    <text evidence="2">The sequence shown here is derived from an EMBL/GenBank/DDBJ whole genome shotgun (WGS) entry which is preliminary data.</text>
</comment>
<accession>A0ABP0CG77</accession>
<dbReference type="Proteomes" id="UP001642405">
    <property type="component" value="Unassembled WGS sequence"/>
</dbReference>
<evidence type="ECO:0000313" key="2">
    <source>
        <dbReference type="EMBL" id="CAK7230106.1"/>
    </source>
</evidence>
<gene>
    <name evidence="2" type="ORF">SCUCBS95973_007458</name>
</gene>
<feature type="compositionally biased region" description="Basic and acidic residues" evidence="1">
    <location>
        <begin position="270"/>
        <end position="280"/>
    </location>
</feature>
<feature type="compositionally biased region" description="Low complexity" evidence="1">
    <location>
        <begin position="324"/>
        <end position="340"/>
    </location>
</feature>
<proteinExistence type="predicted"/>
<feature type="region of interest" description="Disordered" evidence="1">
    <location>
        <begin position="49"/>
        <end position="100"/>
    </location>
</feature>
<reference evidence="2 3" key="1">
    <citation type="submission" date="2024-01" db="EMBL/GenBank/DDBJ databases">
        <authorList>
            <person name="Allen C."/>
            <person name="Tagirdzhanova G."/>
        </authorList>
    </citation>
    <scope>NUCLEOTIDE SEQUENCE [LARGE SCALE GENOMIC DNA]</scope>
</reference>
<feature type="region of interest" description="Disordered" evidence="1">
    <location>
        <begin position="193"/>
        <end position="219"/>
    </location>
</feature>
<name>A0ABP0CG77_9PEZI</name>
<keyword evidence="3" id="KW-1185">Reference proteome</keyword>
<feature type="compositionally biased region" description="Low complexity" evidence="1">
    <location>
        <begin position="86"/>
        <end position="96"/>
    </location>
</feature>
<sequence length="720" mass="75940">MDNLHLRLAFAGPRTDEEQRAADASQSLLHGLECREASAGHAVVVDDGSSNAVAGGDEHDSLFGGGDDGVDVDMESLFGDETRSDQQQQQQQIQPIQQPPALPLPCPLTLPLLPLLPPLVPDMSGSTCDVNEQQQHGQPDEQHRDRDLDLGLENGLALPGPGFDDAMLGLGFNFDFEMDFGLAVELAVAQEAQNTQNAQNTQSGQPHPSGVPHLPLSPTTFFTATAPTLHAAAIDDQQPLSLLQMQAPLATATAPGPDIDSLSPATGLGSHDDQEGHERSALGGSENAIDITNVDDSDGDDSDVVIVSSRQVTPGFVLTPPEMPASTTPTAPAAPAAPAAPTQSIPHYLELRPRCPQGPPPARIDLSHNVEELLPHVQLYSKLSMRGIQDLLGLDADVGRYLVTTCQRHLADPAHTVRPSGSSDPAALRVLKVTLIHSSLALLVGGNVGQRWFGADAPTEPKSPHVWPDDSTTLTLLFIQLLYRLTRNNNARERHRRRSAAAAAASATASATASAAASPASTSVAGNDGSPPPAATTVESCASPPQPELPTPATSPQSLSPKALQAQPRKRKRKPKATASTAAVPQLALPSSALPARPLFSYSSPRVVRENLLSSGANNTAAAPPADAHFRYRINIVDGVPQERAIPQVVLAHEGAVRDAGYSYIVHMCAQLGQAVSSVSIVTLAGLERISCDLGWDQVVGQTYNHLLMDSEIRVLVCLQ</sequence>
<feature type="compositionally biased region" description="Low complexity" evidence="1">
    <location>
        <begin position="193"/>
        <end position="202"/>
    </location>
</feature>
<feature type="region of interest" description="Disordered" evidence="1">
    <location>
        <begin position="514"/>
        <end position="584"/>
    </location>
</feature>
<evidence type="ECO:0000313" key="3">
    <source>
        <dbReference type="Proteomes" id="UP001642405"/>
    </source>
</evidence>